<keyword evidence="1" id="KW-0732">Signal</keyword>
<dbReference type="InterPro" id="IPR019861">
    <property type="entry name" value="PorP/SprF_Bacteroidetes"/>
</dbReference>
<dbReference type="EMBL" id="VLKM01000004">
    <property type="protein sequence ID" value="TWH95365.1"/>
    <property type="molecule type" value="Genomic_DNA"/>
</dbReference>
<dbReference type="Proteomes" id="UP000315312">
    <property type="component" value="Unassembled WGS sequence"/>
</dbReference>
<dbReference type="OrthoDB" id="1114455at2"/>
<dbReference type="NCBIfam" id="TIGR03519">
    <property type="entry name" value="T9SS_PorP_fam"/>
    <property type="match status" value="1"/>
</dbReference>
<name>A0A562KJA0_9FLAO</name>
<evidence type="ECO:0000313" key="3">
    <source>
        <dbReference type="Proteomes" id="UP000315312"/>
    </source>
</evidence>
<dbReference type="Pfam" id="PF11751">
    <property type="entry name" value="PorP_SprF"/>
    <property type="match status" value="1"/>
</dbReference>
<evidence type="ECO:0000313" key="2">
    <source>
        <dbReference type="EMBL" id="TWH95365.1"/>
    </source>
</evidence>
<organism evidence="2 3">
    <name type="scientific">Flavobacterium cheniae</name>
    <dbReference type="NCBI Taxonomy" id="295428"/>
    <lineage>
        <taxon>Bacteria</taxon>
        <taxon>Pseudomonadati</taxon>
        <taxon>Bacteroidota</taxon>
        <taxon>Flavobacteriia</taxon>
        <taxon>Flavobacteriales</taxon>
        <taxon>Flavobacteriaceae</taxon>
        <taxon>Flavobacterium</taxon>
    </lineage>
</organism>
<evidence type="ECO:0000256" key="1">
    <source>
        <dbReference type="SAM" id="SignalP"/>
    </source>
</evidence>
<gene>
    <name evidence="2" type="ORF">IP97_01039</name>
</gene>
<dbReference type="RefSeq" id="WP_133607093.1">
    <property type="nucleotide sequence ID" value="NZ_SNZC01000001.1"/>
</dbReference>
<reference evidence="2 3" key="1">
    <citation type="journal article" date="2015" name="Stand. Genomic Sci.">
        <title>Genomic Encyclopedia of Bacterial and Archaeal Type Strains, Phase III: the genomes of soil and plant-associated and newly described type strains.</title>
        <authorList>
            <person name="Whitman W.B."/>
            <person name="Woyke T."/>
            <person name="Klenk H.P."/>
            <person name="Zhou Y."/>
            <person name="Lilburn T.G."/>
            <person name="Beck B.J."/>
            <person name="De Vos P."/>
            <person name="Vandamme P."/>
            <person name="Eisen J.A."/>
            <person name="Garrity G."/>
            <person name="Hugenholtz P."/>
            <person name="Kyrpides N.C."/>
        </authorList>
    </citation>
    <scope>NUCLEOTIDE SEQUENCE [LARGE SCALE GENOMIC DNA]</scope>
    <source>
        <strain evidence="2 3">CGMCC 1.6844</strain>
    </source>
</reference>
<comment type="caution">
    <text evidence="2">The sequence shown here is derived from an EMBL/GenBank/DDBJ whole genome shotgun (WGS) entry which is preliminary data.</text>
</comment>
<feature type="signal peptide" evidence="1">
    <location>
        <begin position="1"/>
        <end position="27"/>
    </location>
</feature>
<dbReference type="AlphaFoldDB" id="A0A562KJA0"/>
<sequence length="311" mass="35097">MKRYITSKITSLMLLVLTTLGVINESAAQQDSQYTMYMYNTANVNPAYAGSRETITAFLLHRNQWVGLDGAPVTNNFAINAPLGDSNFGWGISFVNDQLGPTSENEISADLAYFIQISDNFKLSLGLKGTANLFKLDINKLDIYNPLDPEFQNMDTEFSPNIGAGLYLFSEQTYLGVSVPNVFETYHYNDNNTQINKEKMHFYVIGGHVFEFSDNLKFKPAFLTKAVEGAPIQIDLTGNFLIHEKLTLGASYRWDASISALAGFQISDSWFIGYGYDMETTELANYNSGSHEIFLRYEFFNNNRISDPRFF</sequence>
<protein>
    <submittedName>
        <fullName evidence="2">Type IX secretion system PorP/SprF family membrane protein</fullName>
    </submittedName>
</protein>
<feature type="chain" id="PRO_5022920365" evidence="1">
    <location>
        <begin position="28"/>
        <end position="311"/>
    </location>
</feature>
<keyword evidence="3" id="KW-1185">Reference proteome</keyword>
<accession>A0A562KJA0</accession>
<proteinExistence type="predicted"/>